<dbReference type="PATRIC" id="fig|1196325.3.peg.2883"/>
<dbReference type="EMBL" id="CP003734">
    <property type="protein sequence ID" value="AFO48749.1"/>
    <property type="molecule type" value="Genomic_DNA"/>
</dbReference>
<proteinExistence type="predicted"/>
<evidence type="ECO:0000313" key="3">
    <source>
        <dbReference type="Proteomes" id="UP000006503"/>
    </source>
</evidence>
<dbReference type="RefSeq" id="WP_014860575.1">
    <property type="nucleotide sequence ID" value="NC_018220.1"/>
</dbReference>
<name>I7CA95_PSEPT</name>
<organism evidence="2 3">
    <name type="scientific">Pseudomonas putida (strain DOT-T1E)</name>
    <dbReference type="NCBI Taxonomy" id="1196325"/>
    <lineage>
        <taxon>Bacteria</taxon>
        <taxon>Pseudomonadati</taxon>
        <taxon>Pseudomonadota</taxon>
        <taxon>Gammaproteobacteria</taxon>
        <taxon>Pseudomonadales</taxon>
        <taxon>Pseudomonadaceae</taxon>
        <taxon>Pseudomonas</taxon>
    </lineage>
</organism>
<dbReference type="Proteomes" id="UP000006503">
    <property type="component" value="Chromosome"/>
</dbReference>
<feature type="compositionally biased region" description="Basic and acidic residues" evidence="1">
    <location>
        <begin position="438"/>
        <end position="458"/>
    </location>
</feature>
<sequence>MENLESNKLSAFTVEYNKAKIKPRNALWSKALLLSPLFSSSSTTVKVSLESNSDEASAKSQEIQHKHGLKNVAFSPNACTIVFNRDATSEYGTLIGTQYLKYTHYGYQLNMGLHYDFLSYMVEVLHMQYANWFGGNDFSPSTVTIDINSMIRHLGLDSKSKTFYKEVFYDLNCRLFHSSARLDLDNGSVINDRYVYKFEYNEDMSVFTTHFGDVFIDTICVDSWKQTIDYLSQRALKGNATKQLYMVIRALARPLAVKNSTQKVKVAEISVASAISTMSLTGSKKTNVESVNDAIKYLMKIGFIDKVVDDKQGGRSVVIKKLYLNQSFDLEEFALKSAGIAKQKASFDVEAEYEIVADARDDEPALPIAVSQSDFIVPEVPLTTEQHLAKIVMTMAKIGINPEALKASIPEQAVDVENSDSPAPAEIDPWNVVPDFDAWERESDNSHKPEQTPRKVWPDDEIYSQFD</sequence>
<protein>
    <submittedName>
        <fullName evidence="2">Uncharacterized protein</fullName>
    </submittedName>
</protein>
<dbReference type="KEGG" id="ppx:T1E_2910"/>
<accession>I7CA95</accession>
<gene>
    <name evidence="2" type="ordered locus">T1E_2910</name>
</gene>
<evidence type="ECO:0000256" key="1">
    <source>
        <dbReference type="SAM" id="MobiDB-lite"/>
    </source>
</evidence>
<evidence type="ECO:0000313" key="2">
    <source>
        <dbReference type="EMBL" id="AFO48749.1"/>
    </source>
</evidence>
<reference evidence="3" key="1">
    <citation type="journal article" date="2013" name="Microb. Biotechnol.">
        <title>Metabolic potential of the organic-solvent tolerant Pseudomonas putida DOT-T1E deduced from its annotated genome.</title>
        <authorList>
            <person name="Udaondo Z."/>
            <person name="Molina L."/>
            <person name="Daniels C."/>
            <person name="Gomez M.J."/>
            <person name="Molina-Henares M.A."/>
            <person name="Matilla M.A."/>
            <person name="Roca A."/>
            <person name="Fernandez M."/>
            <person name="Duque E."/>
            <person name="Segura A."/>
            <person name="Ramos J.L."/>
        </authorList>
    </citation>
    <scope>NUCLEOTIDE SEQUENCE [LARGE SCALE GENOMIC DNA]</scope>
    <source>
        <strain evidence="3">DOT-T1E</strain>
    </source>
</reference>
<dbReference type="HOGENOM" id="CLU_585080_0_0_6"/>
<dbReference type="AlphaFoldDB" id="I7CA95"/>
<feature type="region of interest" description="Disordered" evidence="1">
    <location>
        <begin position="415"/>
        <end position="467"/>
    </location>
</feature>